<evidence type="ECO:0000313" key="2">
    <source>
        <dbReference type="Proteomes" id="UP000287651"/>
    </source>
</evidence>
<evidence type="ECO:0000313" key="1">
    <source>
        <dbReference type="EMBL" id="RRT35678.1"/>
    </source>
</evidence>
<dbReference type="AlphaFoldDB" id="A0A426X899"/>
<dbReference type="EMBL" id="AMZH03024670">
    <property type="protein sequence ID" value="RRT35678.1"/>
    <property type="molecule type" value="Genomic_DNA"/>
</dbReference>
<accession>A0A426X899</accession>
<reference evidence="1 2" key="1">
    <citation type="journal article" date="2014" name="Agronomy (Basel)">
        <title>A Draft Genome Sequence for Ensete ventricosum, the Drought-Tolerant Tree Against Hunger.</title>
        <authorList>
            <person name="Harrison J."/>
            <person name="Moore K.A."/>
            <person name="Paszkiewicz K."/>
            <person name="Jones T."/>
            <person name="Grant M."/>
            <person name="Ambacheew D."/>
            <person name="Muzemil S."/>
            <person name="Studholme D.J."/>
        </authorList>
    </citation>
    <scope>NUCLEOTIDE SEQUENCE [LARGE SCALE GENOMIC DNA]</scope>
</reference>
<proteinExistence type="predicted"/>
<dbReference type="Proteomes" id="UP000287651">
    <property type="component" value="Unassembled WGS sequence"/>
</dbReference>
<protein>
    <submittedName>
        <fullName evidence="1">Uncharacterized protein</fullName>
    </submittedName>
</protein>
<sequence>MIVAWKDVDRFYNRRFQAWNDDGHFFYRRFQSWKDSGSFSPRRGTTFRTRIDCGCAVIGVRFIAAM</sequence>
<organism evidence="1 2">
    <name type="scientific">Ensete ventricosum</name>
    <name type="common">Abyssinian banana</name>
    <name type="synonym">Musa ensete</name>
    <dbReference type="NCBI Taxonomy" id="4639"/>
    <lineage>
        <taxon>Eukaryota</taxon>
        <taxon>Viridiplantae</taxon>
        <taxon>Streptophyta</taxon>
        <taxon>Embryophyta</taxon>
        <taxon>Tracheophyta</taxon>
        <taxon>Spermatophyta</taxon>
        <taxon>Magnoliopsida</taxon>
        <taxon>Liliopsida</taxon>
        <taxon>Zingiberales</taxon>
        <taxon>Musaceae</taxon>
        <taxon>Ensete</taxon>
    </lineage>
</organism>
<name>A0A426X899_ENSVE</name>
<comment type="caution">
    <text evidence="1">The sequence shown here is derived from an EMBL/GenBank/DDBJ whole genome shotgun (WGS) entry which is preliminary data.</text>
</comment>
<gene>
    <name evidence="1" type="ORF">B296_00038014</name>
</gene>